<dbReference type="AlphaFoldDB" id="A0A917CUL8"/>
<proteinExistence type="predicted"/>
<keyword evidence="3" id="KW-1185">Reference proteome</keyword>
<reference evidence="2" key="1">
    <citation type="journal article" date="2014" name="Int. J. Syst. Evol. Microbiol.">
        <title>Complete genome sequence of Corynebacterium casei LMG S-19264T (=DSM 44701T), isolated from a smear-ripened cheese.</title>
        <authorList>
            <consortium name="US DOE Joint Genome Institute (JGI-PGF)"/>
            <person name="Walter F."/>
            <person name="Albersmeier A."/>
            <person name="Kalinowski J."/>
            <person name="Ruckert C."/>
        </authorList>
    </citation>
    <scope>NUCLEOTIDE SEQUENCE</scope>
    <source>
        <strain evidence="2">CGMCC 1.12726</strain>
    </source>
</reference>
<evidence type="ECO:0000313" key="3">
    <source>
        <dbReference type="Proteomes" id="UP000632858"/>
    </source>
</evidence>
<gene>
    <name evidence="2" type="ORF">GCM10010960_19870</name>
</gene>
<organism evidence="2 3">
    <name type="scientific">Arenimonas maotaiensis</name>
    <dbReference type="NCBI Taxonomy" id="1446479"/>
    <lineage>
        <taxon>Bacteria</taxon>
        <taxon>Pseudomonadati</taxon>
        <taxon>Pseudomonadota</taxon>
        <taxon>Gammaproteobacteria</taxon>
        <taxon>Lysobacterales</taxon>
        <taxon>Lysobacteraceae</taxon>
        <taxon>Arenimonas</taxon>
    </lineage>
</organism>
<feature type="signal peptide" evidence="1">
    <location>
        <begin position="1"/>
        <end position="23"/>
    </location>
</feature>
<name>A0A917CUL8_9GAMM</name>
<sequence>MKPTPALAAIAALSLLFAGGMAAAHDDKFLDTQKAPHGGQLRMAGAYHLELVVAGNSPQAKDNPVTVYVTDHAGTAVPVAGAKGTVTILAGKTKTAITLSPAGGNALKGSGRYASVSDMKAVVALTLLGKAPVQARFTPLNKAKAVVDDGHEGHSGH</sequence>
<feature type="chain" id="PRO_5037252272" description="Copper chaperone PCu(A)C" evidence="1">
    <location>
        <begin position="24"/>
        <end position="157"/>
    </location>
</feature>
<evidence type="ECO:0000256" key="1">
    <source>
        <dbReference type="SAM" id="SignalP"/>
    </source>
</evidence>
<keyword evidence="1" id="KW-0732">Signal</keyword>
<comment type="caution">
    <text evidence="2">The sequence shown here is derived from an EMBL/GenBank/DDBJ whole genome shotgun (WGS) entry which is preliminary data.</text>
</comment>
<reference evidence="2" key="2">
    <citation type="submission" date="2020-09" db="EMBL/GenBank/DDBJ databases">
        <authorList>
            <person name="Sun Q."/>
            <person name="Zhou Y."/>
        </authorList>
    </citation>
    <scope>NUCLEOTIDE SEQUENCE</scope>
    <source>
        <strain evidence="2">CGMCC 1.12726</strain>
    </source>
</reference>
<evidence type="ECO:0008006" key="4">
    <source>
        <dbReference type="Google" id="ProtNLM"/>
    </source>
</evidence>
<dbReference type="EMBL" id="BMFO01000006">
    <property type="protein sequence ID" value="GGF98269.1"/>
    <property type="molecule type" value="Genomic_DNA"/>
</dbReference>
<dbReference type="RefSeq" id="WP_188450255.1">
    <property type="nucleotide sequence ID" value="NZ_BMFO01000006.1"/>
</dbReference>
<dbReference type="Proteomes" id="UP000632858">
    <property type="component" value="Unassembled WGS sequence"/>
</dbReference>
<accession>A0A917CUL8</accession>
<protein>
    <recommendedName>
        <fullName evidence="4">Copper chaperone PCu(A)C</fullName>
    </recommendedName>
</protein>
<evidence type="ECO:0000313" key="2">
    <source>
        <dbReference type="EMBL" id="GGF98269.1"/>
    </source>
</evidence>